<organism evidence="1 2">
    <name type="scientific">Pseudomonas phage phiPsa397</name>
    <dbReference type="NCBI Taxonomy" id="1460367"/>
    <lineage>
        <taxon>Viruses</taxon>
        <taxon>Duplodnaviria</taxon>
        <taxon>Heunggongvirae</taxon>
        <taxon>Uroviricota</taxon>
        <taxon>Caudoviricetes</taxon>
        <taxon>Vandenendeviridae</taxon>
        <taxon>Gorskivirinae</taxon>
        <taxon>Otagovirus</taxon>
        <taxon>Otagovirus psa397</taxon>
    </lineage>
</organism>
<reference evidence="1 2" key="1">
    <citation type="submission" date="2020-06" db="EMBL/GenBank/DDBJ databases">
        <title>Characterization of Pseudomonas phiPsa374-like phages.</title>
        <authorList>
            <person name="Warring S."/>
            <person name="Malone L.M."/>
            <person name="Easingwood R.A."/>
            <person name="Rigano L."/>
            <person name="Frampton R.A."/>
            <person name="Lopez Acedo E."/>
            <person name="Templeton M.D."/>
            <person name="Kleffmann T."/>
            <person name="Bostina M."/>
            <person name="Fineran P.C."/>
        </authorList>
    </citation>
    <scope>NUCLEOTIDE SEQUENCE [LARGE SCALE GENOMIC DNA]</scope>
</reference>
<dbReference type="Proteomes" id="UP000516216">
    <property type="component" value="Segment"/>
</dbReference>
<proteinExistence type="predicted"/>
<evidence type="ECO:0000313" key="1">
    <source>
        <dbReference type="EMBL" id="QNO00856.1"/>
    </source>
</evidence>
<gene>
    <name evidence="1" type="ORF">phiPsa397_142</name>
</gene>
<protein>
    <submittedName>
        <fullName evidence="1">Uncharacterized protein</fullName>
    </submittedName>
</protein>
<name>A0A7G9V3K0_9CAUD</name>
<evidence type="ECO:0000313" key="2">
    <source>
        <dbReference type="Proteomes" id="UP000516216"/>
    </source>
</evidence>
<dbReference type="EMBL" id="MT670422">
    <property type="protein sequence ID" value="QNO00856.1"/>
    <property type="molecule type" value="Genomic_DNA"/>
</dbReference>
<keyword evidence="2" id="KW-1185">Reference proteome</keyword>
<accession>A0A7G9V3K0</accession>
<sequence>MAIMFDVEADKYRDLFTIKEFGECVKYGAFIPDDGCGYFGTETHYSYDFGVWSAVEIPAGATHVHWYNK</sequence>